<gene>
    <name evidence="3" type="ORF">SCLCIDRAFT_45211</name>
</gene>
<feature type="domain" description="Retrovirus-related Pol polyprotein from transposon TNT 1-94-like beta-barrel" evidence="2">
    <location>
        <begin position="426"/>
        <end position="494"/>
    </location>
</feature>
<evidence type="ECO:0000313" key="4">
    <source>
        <dbReference type="Proteomes" id="UP000053989"/>
    </source>
</evidence>
<feature type="compositionally biased region" description="Low complexity" evidence="1">
    <location>
        <begin position="175"/>
        <end position="197"/>
    </location>
</feature>
<organism evidence="3 4">
    <name type="scientific">Scleroderma citrinum Foug A</name>
    <dbReference type="NCBI Taxonomy" id="1036808"/>
    <lineage>
        <taxon>Eukaryota</taxon>
        <taxon>Fungi</taxon>
        <taxon>Dikarya</taxon>
        <taxon>Basidiomycota</taxon>
        <taxon>Agaricomycotina</taxon>
        <taxon>Agaricomycetes</taxon>
        <taxon>Agaricomycetidae</taxon>
        <taxon>Boletales</taxon>
        <taxon>Sclerodermatineae</taxon>
        <taxon>Sclerodermataceae</taxon>
        <taxon>Scleroderma</taxon>
    </lineage>
</organism>
<keyword evidence="4" id="KW-1185">Reference proteome</keyword>
<dbReference type="EMBL" id="KN822239">
    <property type="protein sequence ID" value="KIM51806.1"/>
    <property type="molecule type" value="Genomic_DNA"/>
</dbReference>
<dbReference type="OrthoDB" id="1283342at2759"/>
<dbReference type="InParanoid" id="A0A0C3D6T7"/>
<dbReference type="STRING" id="1036808.A0A0C3D6T7"/>
<reference evidence="4" key="2">
    <citation type="submission" date="2015-01" db="EMBL/GenBank/DDBJ databases">
        <title>Evolutionary Origins and Diversification of the Mycorrhizal Mutualists.</title>
        <authorList>
            <consortium name="DOE Joint Genome Institute"/>
            <consortium name="Mycorrhizal Genomics Consortium"/>
            <person name="Kohler A."/>
            <person name="Kuo A."/>
            <person name="Nagy L.G."/>
            <person name="Floudas D."/>
            <person name="Copeland A."/>
            <person name="Barry K.W."/>
            <person name="Cichocki N."/>
            <person name="Veneault-Fourrey C."/>
            <person name="LaButti K."/>
            <person name="Lindquist E.A."/>
            <person name="Lipzen A."/>
            <person name="Lundell T."/>
            <person name="Morin E."/>
            <person name="Murat C."/>
            <person name="Riley R."/>
            <person name="Ohm R."/>
            <person name="Sun H."/>
            <person name="Tunlid A."/>
            <person name="Henrissat B."/>
            <person name="Grigoriev I.V."/>
            <person name="Hibbett D.S."/>
            <person name="Martin F."/>
        </authorList>
    </citation>
    <scope>NUCLEOTIDE SEQUENCE [LARGE SCALE GENOMIC DNA]</scope>
    <source>
        <strain evidence="4">Foug A</strain>
    </source>
</reference>
<dbReference type="AlphaFoldDB" id="A0A0C3D6T7"/>
<dbReference type="Pfam" id="PF22936">
    <property type="entry name" value="Pol_BBD"/>
    <property type="match status" value="1"/>
</dbReference>
<dbReference type="Pfam" id="PF14223">
    <property type="entry name" value="Retrotran_gag_2"/>
    <property type="match status" value="1"/>
</dbReference>
<feature type="non-terminal residue" evidence="3">
    <location>
        <position position="1"/>
    </location>
</feature>
<feature type="non-terminal residue" evidence="3">
    <location>
        <position position="494"/>
    </location>
</feature>
<evidence type="ECO:0000313" key="3">
    <source>
        <dbReference type="EMBL" id="KIM51806.1"/>
    </source>
</evidence>
<feature type="region of interest" description="Disordered" evidence="1">
    <location>
        <begin position="172"/>
        <end position="213"/>
    </location>
</feature>
<dbReference type="InterPro" id="IPR054722">
    <property type="entry name" value="PolX-like_BBD"/>
</dbReference>
<evidence type="ECO:0000259" key="2">
    <source>
        <dbReference type="Pfam" id="PF22936"/>
    </source>
</evidence>
<accession>A0A0C3D6T7</accession>
<proteinExistence type="predicted"/>
<dbReference type="Proteomes" id="UP000053989">
    <property type="component" value="Unassembled WGS sequence"/>
</dbReference>
<reference evidence="3 4" key="1">
    <citation type="submission" date="2014-04" db="EMBL/GenBank/DDBJ databases">
        <authorList>
            <consortium name="DOE Joint Genome Institute"/>
            <person name="Kuo A."/>
            <person name="Kohler A."/>
            <person name="Nagy L.G."/>
            <person name="Floudas D."/>
            <person name="Copeland A."/>
            <person name="Barry K.W."/>
            <person name="Cichocki N."/>
            <person name="Veneault-Fourrey C."/>
            <person name="LaButti K."/>
            <person name="Lindquist E.A."/>
            <person name="Lipzen A."/>
            <person name="Lundell T."/>
            <person name="Morin E."/>
            <person name="Murat C."/>
            <person name="Sun H."/>
            <person name="Tunlid A."/>
            <person name="Henrissat B."/>
            <person name="Grigoriev I.V."/>
            <person name="Hibbett D.S."/>
            <person name="Martin F."/>
            <person name="Nordberg H.P."/>
            <person name="Cantor M.N."/>
            <person name="Hua S.X."/>
        </authorList>
    </citation>
    <scope>NUCLEOTIDE SEQUENCE [LARGE SCALE GENOMIC DNA]</scope>
    <source>
        <strain evidence="3 4">Foug A</strain>
    </source>
</reference>
<sequence length="494" mass="53940">ADEYDSWDENNEKALGNITLRVSPSIQTAITDLVMIKEVWDHLKENYSTPSIGSAYAELIQFLTTTIPAGSHPAPTIMKMLSHFAYLKDTSFEFPANVQAMIILCKLPPTMEVVAQILSQTSPSEIKTLKLNGIVKAATLSFEQKGASCGTGGKAPQANKLSAVKCKQVDPKFAQQQQQQPQRQQQQQGGSNSSGSGNTPAQGQGGRNCRGGRKAHTCCERAQNAEFATYVHYEDGPVPTVDPRALAHTPGATNYGPPAFDNTIKAFDLAHHLGVEPSCQTIRTLDQVVSTTAASLDQPEAGPSSLKCPRLEERITMDVDEDTISLGDEEEQPFIYEDFADSEFDEIDEMASLFRQVPSARTLTHTDMLPLHVHYTPALYIVSKYYNMSCCTSSQAYICSHEIHDARCANCKGKMADSSEIPGAFWLLDSGASCHFTGDLGDFTSYQMLKHKHYAKTANGVAEIAGIGTVLLRCLDHNTGDEKVVKLTQVLHMP</sequence>
<dbReference type="HOGENOM" id="CLU_036321_1_0_1"/>
<protein>
    <recommendedName>
        <fullName evidence="2">Retrovirus-related Pol polyprotein from transposon TNT 1-94-like beta-barrel domain-containing protein</fullName>
    </recommendedName>
</protein>
<name>A0A0C3D6T7_9AGAM</name>
<evidence type="ECO:0000256" key="1">
    <source>
        <dbReference type="SAM" id="MobiDB-lite"/>
    </source>
</evidence>